<dbReference type="OrthoDB" id="4871865at2"/>
<dbReference type="Proteomes" id="UP000315395">
    <property type="component" value="Chromosome"/>
</dbReference>
<name>A0A516G7J7_9MICO</name>
<reference evidence="2 3" key="1">
    <citation type="submission" date="2019-07" db="EMBL/GenBank/DDBJ databases">
        <title>complete genome sequencing of Ornithinimicrobium sp. H23M54.</title>
        <authorList>
            <person name="Bae J.-W."/>
            <person name="Lee S.-Y."/>
        </authorList>
    </citation>
    <scope>NUCLEOTIDE SEQUENCE [LARGE SCALE GENOMIC DNA]</scope>
    <source>
        <strain evidence="2 3">H23M54</strain>
    </source>
</reference>
<dbReference type="AlphaFoldDB" id="A0A516G7J7"/>
<organism evidence="2 3">
    <name type="scientific">Ornithinimicrobium ciconiae</name>
    <dbReference type="NCBI Taxonomy" id="2594265"/>
    <lineage>
        <taxon>Bacteria</taxon>
        <taxon>Bacillati</taxon>
        <taxon>Actinomycetota</taxon>
        <taxon>Actinomycetes</taxon>
        <taxon>Micrococcales</taxon>
        <taxon>Ornithinimicrobiaceae</taxon>
        <taxon>Ornithinimicrobium</taxon>
    </lineage>
</organism>
<dbReference type="EMBL" id="CP041616">
    <property type="protein sequence ID" value="QDO87489.1"/>
    <property type="molecule type" value="Genomic_DNA"/>
</dbReference>
<evidence type="ECO:0000313" key="3">
    <source>
        <dbReference type="Proteomes" id="UP000315395"/>
    </source>
</evidence>
<dbReference type="KEGG" id="orz:FNH13_03340"/>
<evidence type="ECO:0000259" key="1">
    <source>
        <dbReference type="Pfam" id="PF13399"/>
    </source>
</evidence>
<keyword evidence="3" id="KW-1185">Reference proteome</keyword>
<dbReference type="InterPro" id="IPR027381">
    <property type="entry name" value="LytR/CpsA/Psr_C"/>
</dbReference>
<accession>A0A516G7J7</accession>
<dbReference type="Pfam" id="PF13399">
    <property type="entry name" value="LytR_C"/>
    <property type="match status" value="1"/>
</dbReference>
<evidence type="ECO:0000313" key="2">
    <source>
        <dbReference type="EMBL" id="QDO87489.1"/>
    </source>
</evidence>
<dbReference type="Gene3D" id="3.30.70.2390">
    <property type="match status" value="1"/>
</dbReference>
<dbReference type="RefSeq" id="WP_143782147.1">
    <property type="nucleotide sequence ID" value="NZ_CP041616.1"/>
</dbReference>
<protein>
    <submittedName>
        <fullName evidence="2">LytR family transcriptional regulator</fullName>
    </submittedName>
</protein>
<sequence>MGYVRTAGMSTAARRRRRRAALVLSALLLLLVGIGGYAVAYYQGWLPEGDGVAGDADATTATAEVPAVLAEDVTVNVYNASGAAGIAGNTAKALATHGFDIDAVDNAPSGTETPAVAEIHHGVEGLQDAELLATYVEGAVLVEDARQIDEIDLYIGTDFVPVESAPDDGATSTG</sequence>
<feature type="domain" description="LytR/CpsA/Psr regulator C-terminal" evidence="1">
    <location>
        <begin position="72"/>
        <end position="159"/>
    </location>
</feature>
<gene>
    <name evidence="2" type="ORF">FNH13_03340</name>
</gene>
<proteinExistence type="predicted"/>